<accession>Q2IS46</accession>
<reference evidence="1 2" key="1">
    <citation type="submission" date="2006-01" db="EMBL/GenBank/DDBJ databases">
        <title>Complete sequence of Rhodopseudomonas palustris HaA2.</title>
        <authorList>
            <consortium name="US DOE Joint Genome Institute"/>
            <person name="Copeland A."/>
            <person name="Lucas S."/>
            <person name="Lapidus A."/>
            <person name="Barry K."/>
            <person name="Detter J.C."/>
            <person name="Glavina T."/>
            <person name="Hammon N."/>
            <person name="Israni S."/>
            <person name="Pitluck S."/>
            <person name="Chain P."/>
            <person name="Malfatti S."/>
            <person name="Shin M."/>
            <person name="Vergez L."/>
            <person name="Schmutz J."/>
            <person name="Larimer F."/>
            <person name="Land M."/>
            <person name="Hauser L."/>
            <person name="Pelletier D.A."/>
            <person name="Kyrpides N."/>
            <person name="Anderson I."/>
            <person name="Oda Y."/>
            <person name="Harwood C.S."/>
            <person name="Richardson P."/>
        </authorList>
    </citation>
    <scope>NUCLEOTIDE SEQUENCE [LARGE SCALE GENOMIC DNA]</scope>
    <source>
        <strain evidence="1 2">HaA2</strain>
    </source>
</reference>
<dbReference type="RefSeq" id="WP_011443148.1">
    <property type="nucleotide sequence ID" value="NC_007778.1"/>
</dbReference>
<evidence type="ECO:0000313" key="2">
    <source>
        <dbReference type="Proteomes" id="UP000008809"/>
    </source>
</evidence>
<dbReference type="Pfam" id="PF00839">
    <property type="entry name" value="Cys_rich_FGFR"/>
    <property type="match status" value="1"/>
</dbReference>
<proteinExistence type="predicted"/>
<dbReference type="GO" id="GO:0016020">
    <property type="term" value="C:membrane"/>
    <property type="evidence" value="ECO:0007669"/>
    <property type="project" value="InterPro"/>
</dbReference>
<evidence type="ECO:0000313" key="1">
    <source>
        <dbReference type="EMBL" id="ABD08964.1"/>
    </source>
</evidence>
<dbReference type="STRING" id="316058.RPB_4276"/>
<organism evidence="1 2">
    <name type="scientific">Rhodopseudomonas palustris (strain HaA2)</name>
    <dbReference type="NCBI Taxonomy" id="316058"/>
    <lineage>
        <taxon>Bacteria</taxon>
        <taxon>Pseudomonadati</taxon>
        <taxon>Pseudomonadota</taxon>
        <taxon>Alphaproteobacteria</taxon>
        <taxon>Hyphomicrobiales</taxon>
        <taxon>Nitrobacteraceae</taxon>
        <taxon>Rhodopseudomonas</taxon>
    </lineage>
</organism>
<dbReference type="InterPro" id="IPR001893">
    <property type="entry name" value="Cys-rich_GLG1_repeat"/>
</dbReference>
<keyword evidence="2" id="KW-1185">Reference proteome</keyword>
<dbReference type="eggNOG" id="ENOG5033CJP">
    <property type="taxonomic scope" value="Bacteria"/>
</dbReference>
<sequence>MRMTSKTPLRRKAVLNVSDAMVRATLVAGCVIAALAVSLTLASAQDQSKAREACKPDYQKFCSGMMPGGGRIKKCLVENRDALSAACKQVLDDMK</sequence>
<dbReference type="KEGG" id="rpb:RPB_4276"/>
<dbReference type="EMBL" id="CP000250">
    <property type="protein sequence ID" value="ABD08964.1"/>
    <property type="molecule type" value="Genomic_DNA"/>
</dbReference>
<gene>
    <name evidence="1" type="ordered locus">RPB_4276</name>
</gene>
<name>Q2IS46_RHOP2</name>
<evidence type="ECO:0008006" key="3">
    <source>
        <dbReference type="Google" id="ProtNLM"/>
    </source>
</evidence>
<dbReference type="AlphaFoldDB" id="Q2IS46"/>
<protein>
    <recommendedName>
        <fullName evidence="3">Cysteine rich repeat protein</fullName>
    </recommendedName>
</protein>
<dbReference type="Proteomes" id="UP000008809">
    <property type="component" value="Chromosome"/>
</dbReference>
<dbReference type="HOGENOM" id="CLU_145244_2_0_5"/>